<evidence type="ECO:0000256" key="6">
    <source>
        <dbReference type="SAM" id="Phobius"/>
    </source>
</evidence>
<keyword evidence="8" id="KW-1185">Reference proteome</keyword>
<dbReference type="Pfam" id="PF03739">
    <property type="entry name" value="LptF_LptG"/>
    <property type="match status" value="1"/>
</dbReference>
<proteinExistence type="predicted"/>
<feature type="transmembrane region" description="Helical" evidence="6">
    <location>
        <begin position="327"/>
        <end position="348"/>
    </location>
</feature>
<dbReference type="PANTHER" id="PTHR33529:SF6">
    <property type="entry name" value="YJGP_YJGQ FAMILY PERMEASE"/>
    <property type="match status" value="1"/>
</dbReference>
<dbReference type="Proteomes" id="UP000664073">
    <property type="component" value="Unassembled WGS sequence"/>
</dbReference>
<dbReference type="GO" id="GO:0043190">
    <property type="term" value="C:ATP-binding cassette (ABC) transporter complex"/>
    <property type="evidence" value="ECO:0007669"/>
    <property type="project" value="TreeGrafter"/>
</dbReference>
<accession>A0A939KNL2</accession>
<dbReference type="GO" id="GO:0015920">
    <property type="term" value="P:lipopolysaccharide transport"/>
    <property type="evidence" value="ECO:0007669"/>
    <property type="project" value="TreeGrafter"/>
</dbReference>
<dbReference type="InterPro" id="IPR005495">
    <property type="entry name" value="LptG/LptF_permease"/>
</dbReference>
<feature type="transmembrane region" description="Helical" evidence="6">
    <location>
        <begin position="75"/>
        <end position="92"/>
    </location>
</feature>
<evidence type="ECO:0000256" key="1">
    <source>
        <dbReference type="ARBA" id="ARBA00004651"/>
    </source>
</evidence>
<feature type="transmembrane region" description="Helical" evidence="6">
    <location>
        <begin position="31"/>
        <end position="55"/>
    </location>
</feature>
<name>A0A939KNL2_9PROT</name>
<evidence type="ECO:0000256" key="2">
    <source>
        <dbReference type="ARBA" id="ARBA00022475"/>
    </source>
</evidence>
<keyword evidence="5 6" id="KW-0472">Membrane</keyword>
<comment type="subcellular location">
    <subcellularLocation>
        <location evidence="1">Cell membrane</location>
        <topology evidence="1">Multi-pass membrane protein</topology>
    </subcellularLocation>
</comment>
<dbReference type="AlphaFoldDB" id="A0A939KNL2"/>
<reference evidence="7" key="1">
    <citation type="submission" date="2021-03" db="EMBL/GenBank/DDBJ databases">
        <title>The complete genome sequence of Acetobacter sp. TBRC 12339.</title>
        <authorList>
            <person name="Charoenyingcharoen P."/>
            <person name="Yukphan P."/>
        </authorList>
    </citation>
    <scope>NUCLEOTIDE SEQUENCE</scope>
    <source>
        <strain evidence="7">TBRC 12339</strain>
    </source>
</reference>
<dbReference type="RefSeq" id="WP_207846477.1">
    <property type="nucleotide sequence ID" value="NZ_JAFVMH010000006.1"/>
</dbReference>
<evidence type="ECO:0000256" key="4">
    <source>
        <dbReference type="ARBA" id="ARBA00022989"/>
    </source>
</evidence>
<dbReference type="EMBL" id="JAFVMH010000006">
    <property type="protein sequence ID" value="MBO1325825.1"/>
    <property type="molecule type" value="Genomic_DNA"/>
</dbReference>
<keyword evidence="2" id="KW-1003">Cell membrane</keyword>
<evidence type="ECO:0000313" key="8">
    <source>
        <dbReference type="Proteomes" id="UP000664073"/>
    </source>
</evidence>
<evidence type="ECO:0000256" key="3">
    <source>
        <dbReference type="ARBA" id="ARBA00022692"/>
    </source>
</evidence>
<sequence>MPKEPFLHRFSKALAPGTLDKYMLTQLLPPFVIALSVVMIALLLERLLVLLNLLAVGNSHLGVFLELVATLLPHYLGLAIPAALCVSVFSVIRRMSQNEEIDAINSVGISLLRIIRPYMQLGAALGVASFFLYGFVQPHARYEFRAAFYFASHAGWTPRLQSRMFGSPSADLTITAEEVTQGGSELHHVFIRDMTDHYERDITARRGHIRLAPDGSTVQIDLEHGTIVTDRPQDAPSITTFEHSTRFLTHASEVSPFRQRGDDERELTSPELVSRLVAHNPAISRPHMRSEVHFRLARSLTVPFIPMLAAALAIARKRQRGNIGLPLAFLIMVGFDHILQFGHSLVATRKASLLAIWGPAVIFILICATLLLYQSGMFSLIRARLRRHLPRPA</sequence>
<dbReference type="PANTHER" id="PTHR33529">
    <property type="entry name" value="SLR0882 PROTEIN-RELATED"/>
    <property type="match status" value="1"/>
</dbReference>
<organism evidence="7 8">
    <name type="scientific">Acetobacter garciniae</name>
    <dbReference type="NCBI Taxonomy" id="2817435"/>
    <lineage>
        <taxon>Bacteria</taxon>
        <taxon>Pseudomonadati</taxon>
        <taxon>Pseudomonadota</taxon>
        <taxon>Alphaproteobacteria</taxon>
        <taxon>Acetobacterales</taxon>
        <taxon>Acetobacteraceae</taxon>
        <taxon>Acetobacter</taxon>
    </lineage>
</organism>
<evidence type="ECO:0000256" key="5">
    <source>
        <dbReference type="ARBA" id="ARBA00023136"/>
    </source>
</evidence>
<gene>
    <name evidence="7" type="ORF">J2D77_11725</name>
</gene>
<comment type="caution">
    <text evidence="7">The sequence shown here is derived from an EMBL/GenBank/DDBJ whole genome shotgun (WGS) entry which is preliminary data.</text>
</comment>
<feature type="transmembrane region" description="Helical" evidence="6">
    <location>
        <begin position="118"/>
        <end position="136"/>
    </location>
</feature>
<protein>
    <submittedName>
        <fullName evidence="7">LptF/LptG family permease</fullName>
    </submittedName>
</protein>
<feature type="transmembrane region" description="Helical" evidence="6">
    <location>
        <begin position="354"/>
        <end position="381"/>
    </location>
</feature>
<evidence type="ECO:0000313" key="7">
    <source>
        <dbReference type="EMBL" id="MBO1325825.1"/>
    </source>
</evidence>
<feature type="transmembrane region" description="Helical" evidence="6">
    <location>
        <begin position="296"/>
        <end position="315"/>
    </location>
</feature>
<keyword evidence="3 6" id="KW-0812">Transmembrane</keyword>
<keyword evidence="4 6" id="KW-1133">Transmembrane helix</keyword>